<evidence type="ECO:0000256" key="6">
    <source>
        <dbReference type="ARBA" id="ARBA00022723"/>
    </source>
</evidence>
<keyword evidence="6 12" id="KW-0479">Metal-binding</keyword>
<evidence type="ECO:0000256" key="4">
    <source>
        <dbReference type="ARBA" id="ARBA00022617"/>
    </source>
</evidence>
<evidence type="ECO:0000313" key="15">
    <source>
        <dbReference type="EMBL" id="PON66227.1"/>
    </source>
</evidence>
<comment type="subcellular location">
    <subcellularLocation>
        <location evidence="2">Membrane</location>
        <topology evidence="2">Single-pass membrane protein</topology>
    </subcellularLocation>
</comment>
<name>A0A2P5CYX7_PARAD</name>
<keyword evidence="4 12" id="KW-0349">Heme</keyword>
<dbReference type="GO" id="GO:0016132">
    <property type="term" value="P:brassinosteroid biosynthetic process"/>
    <property type="evidence" value="ECO:0007669"/>
    <property type="project" value="TreeGrafter"/>
</dbReference>
<evidence type="ECO:0000256" key="2">
    <source>
        <dbReference type="ARBA" id="ARBA00004167"/>
    </source>
</evidence>
<evidence type="ECO:0000256" key="3">
    <source>
        <dbReference type="ARBA" id="ARBA00010617"/>
    </source>
</evidence>
<dbReference type="AlphaFoldDB" id="A0A2P5CYX7"/>
<evidence type="ECO:0000256" key="14">
    <source>
        <dbReference type="SAM" id="Phobius"/>
    </source>
</evidence>
<keyword evidence="7 14" id="KW-1133">Transmembrane helix</keyword>
<dbReference type="PROSITE" id="PS00086">
    <property type="entry name" value="CYTOCHROME_P450"/>
    <property type="match status" value="1"/>
</dbReference>
<dbReference type="InterPro" id="IPR002401">
    <property type="entry name" value="Cyt_P450_E_grp-I"/>
</dbReference>
<gene>
    <name evidence="15" type="ORF">PanWU01x14_110930</name>
</gene>
<sequence>MWINNVGFGLVGLLVICLSHWIRKWRNPKCNGILPPGSMGLPLIGETLPLIIPSYSLDLHPFIKTRIQRYGPIFKTSIAGKPAVISVDPEFNNFLFQQEGRLVELWYMDTFSNIFAHEGESRTNAVGALHKYVRSIFLNHFGTESLKEKLLSQLEQVVNKSLSAWSTQASVEVKHVSSAMVLDFSAKQIFSYDAENSPENLSEAYSRIIESFMSFPLNIPGTAYHQCLKSSFGMKNQSQKKVMSMLKDLLNERRTSPESHRGDFLDQISNDMEKEKFLTEGFIVQLIFGGLFATFESVSAVMALTFTKLSEHPSVLEEMIAEHEAILKNRENPNSPLTWDEYKSMTFTLQVINETLRLGNVAPGILRRALKDIPVKGFTIPAGWTIMLVTSALQLSPNTFHNPLEFNPWRWKELDSRVISKNFMPFGGGNRQCAGAEYSRVFMATFFHVLVTKYRWTIIKGAKISRNPILGFGKGVHIKFSKK</sequence>
<dbReference type="InterPro" id="IPR017972">
    <property type="entry name" value="Cyt_P450_CS"/>
</dbReference>
<keyword evidence="16" id="KW-1185">Reference proteome</keyword>
<dbReference type="SUPFAM" id="SSF48264">
    <property type="entry name" value="Cytochrome P450"/>
    <property type="match status" value="1"/>
</dbReference>
<dbReference type="GO" id="GO:0020037">
    <property type="term" value="F:heme binding"/>
    <property type="evidence" value="ECO:0007669"/>
    <property type="project" value="InterPro"/>
</dbReference>
<dbReference type="InterPro" id="IPR036396">
    <property type="entry name" value="Cyt_P450_sf"/>
</dbReference>
<comment type="similarity">
    <text evidence="3 13">Belongs to the cytochrome P450 family.</text>
</comment>
<dbReference type="GO" id="GO:0016020">
    <property type="term" value="C:membrane"/>
    <property type="evidence" value="ECO:0007669"/>
    <property type="project" value="UniProtKB-SubCell"/>
</dbReference>
<keyword evidence="11 14" id="KW-0472">Membrane</keyword>
<dbReference type="PRINTS" id="PR00463">
    <property type="entry name" value="EP450I"/>
</dbReference>
<dbReference type="Pfam" id="PF00067">
    <property type="entry name" value="p450"/>
    <property type="match status" value="1"/>
</dbReference>
<evidence type="ECO:0000256" key="7">
    <source>
        <dbReference type="ARBA" id="ARBA00022989"/>
    </source>
</evidence>
<dbReference type="PANTHER" id="PTHR24286:SF305">
    <property type="entry name" value="CYTOCHROME P450 708A2"/>
    <property type="match status" value="1"/>
</dbReference>
<feature type="transmembrane region" description="Helical" evidence="14">
    <location>
        <begin position="6"/>
        <end position="22"/>
    </location>
</feature>
<accession>A0A2P5CYX7</accession>
<dbReference type="Gene3D" id="1.10.630.10">
    <property type="entry name" value="Cytochrome P450"/>
    <property type="match status" value="1"/>
</dbReference>
<protein>
    <submittedName>
        <fullName evidence="15">Cytochrome P450, E-class, group I</fullName>
    </submittedName>
</protein>
<evidence type="ECO:0000256" key="5">
    <source>
        <dbReference type="ARBA" id="ARBA00022692"/>
    </source>
</evidence>
<evidence type="ECO:0000256" key="1">
    <source>
        <dbReference type="ARBA" id="ARBA00001971"/>
    </source>
</evidence>
<keyword evidence="10 13" id="KW-0503">Monooxygenase</keyword>
<keyword evidence="5 14" id="KW-0812">Transmembrane</keyword>
<dbReference type="GO" id="GO:0004497">
    <property type="term" value="F:monooxygenase activity"/>
    <property type="evidence" value="ECO:0007669"/>
    <property type="project" value="UniProtKB-KW"/>
</dbReference>
<evidence type="ECO:0000256" key="10">
    <source>
        <dbReference type="ARBA" id="ARBA00023033"/>
    </source>
</evidence>
<reference evidence="16" key="1">
    <citation type="submission" date="2016-06" db="EMBL/GenBank/DDBJ databases">
        <title>Parallel loss of symbiosis genes in relatives of nitrogen-fixing non-legume Parasponia.</title>
        <authorList>
            <person name="Van Velzen R."/>
            <person name="Holmer R."/>
            <person name="Bu F."/>
            <person name="Rutten L."/>
            <person name="Van Zeijl A."/>
            <person name="Liu W."/>
            <person name="Santuari L."/>
            <person name="Cao Q."/>
            <person name="Sharma T."/>
            <person name="Shen D."/>
            <person name="Roswanjaya Y."/>
            <person name="Wardhani T."/>
            <person name="Kalhor M.S."/>
            <person name="Jansen J."/>
            <person name="Van den Hoogen J."/>
            <person name="Gungor B."/>
            <person name="Hartog M."/>
            <person name="Hontelez J."/>
            <person name="Verver J."/>
            <person name="Yang W.-C."/>
            <person name="Schijlen E."/>
            <person name="Repin R."/>
            <person name="Schilthuizen M."/>
            <person name="Schranz E."/>
            <person name="Heidstra R."/>
            <person name="Miyata K."/>
            <person name="Fedorova E."/>
            <person name="Kohlen W."/>
            <person name="Bisseling T."/>
            <person name="Smit S."/>
            <person name="Geurts R."/>
        </authorList>
    </citation>
    <scope>NUCLEOTIDE SEQUENCE [LARGE SCALE GENOMIC DNA]</scope>
    <source>
        <strain evidence="16">cv. WU1-14</strain>
    </source>
</reference>
<organism evidence="15 16">
    <name type="scientific">Parasponia andersonii</name>
    <name type="common">Sponia andersonii</name>
    <dbReference type="NCBI Taxonomy" id="3476"/>
    <lineage>
        <taxon>Eukaryota</taxon>
        <taxon>Viridiplantae</taxon>
        <taxon>Streptophyta</taxon>
        <taxon>Embryophyta</taxon>
        <taxon>Tracheophyta</taxon>
        <taxon>Spermatophyta</taxon>
        <taxon>Magnoliopsida</taxon>
        <taxon>eudicotyledons</taxon>
        <taxon>Gunneridae</taxon>
        <taxon>Pentapetalae</taxon>
        <taxon>rosids</taxon>
        <taxon>fabids</taxon>
        <taxon>Rosales</taxon>
        <taxon>Cannabaceae</taxon>
        <taxon>Parasponia</taxon>
    </lineage>
</organism>
<dbReference type="Proteomes" id="UP000237105">
    <property type="component" value="Unassembled WGS sequence"/>
</dbReference>
<comment type="caution">
    <text evidence="15">The sequence shown here is derived from an EMBL/GenBank/DDBJ whole genome shotgun (WGS) entry which is preliminary data.</text>
</comment>
<evidence type="ECO:0000313" key="16">
    <source>
        <dbReference type="Proteomes" id="UP000237105"/>
    </source>
</evidence>
<dbReference type="PANTHER" id="PTHR24286">
    <property type="entry name" value="CYTOCHROME P450 26"/>
    <property type="match status" value="1"/>
</dbReference>
<dbReference type="EMBL" id="JXTB01000081">
    <property type="protein sequence ID" value="PON66227.1"/>
    <property type="molecule type" value="Genomic_DNA"/>
</dbReference>
<evidence type="ECO:0000256" key="12">
    <source>
        <dbReference type="PIRSR" id="PIRSR602401-1"/>
    </source>
</evidence>
<evidence type="ECO:0000256" key="8">
    <source>
        <dbReference type="ARBA" id="ARBA00023002"/>
    </source>
</evidence>
<dbReference type="GO" id="GO:0005506">
    <property type="term" value="F:iron ion binding"/>
    <property type="evidence" value="ECO:0007669"/>
    <property type="project" value="InterPro"/>
</dbReference>
<dbReference type="GO" id="GO:0016125">
    <property type="term" value="P:sterol metabolic process"/>
    <property type="evidence" value="ECO:0007669"/>
    <property type="project" value="TreeGrafter"/>
</dbReference>
<keyword evidence="9 12" id="KW-0408">Iron</keyword>
<comment type="cofactor">
    <cofactor evidence="1 12">
        <name>heme</name>
        <dbReference type="ChEBI" id="CHEBI:30413"/>
    </cofactor>
</comment>
<dbReference type="STRING" id="3476.A0A2P5CYX7"/>
<dbReference type="GO" id="GO:0010268">
    <property type="term" value="P:brassinosteroid homeostasis"/>
    <property type="evidence" value="ECO:0007669"/>
    <property type="project" value="TreeGrafter"/>
</dbReference>
<dbReference type="FunFam" id="1.10.630.10:FF:000020">
    <property type="entry name" value="Cytochrome P450 family protein"/>
    <property type="match status" value="1"/>
</dbReference>
<proteinExistence type="inferred from homology"/>
<feature type="binding site" description="axial binding residue" evidence="12">
    <location>
        <position position="433"/>
    </location>
    <ligand>
        <name>heme</name>
        <dbReference type="ChEBI" id="CHEBI:30413"/>
    </ligand>
    <ligandPart>
        <name>Fe</name>
        <dbReference type="ChEBI" id="CHEBI:18248"/>
    </ligandPart>
</feature>
<dbReference type="CDD" id="cd11043">
    <property type="entry name" value="CYP90-like"/>
    <property type="match status" value="1"/>
</dbReference>
<dbReference type="OrthoDB" id="1372046at2759"/>
<evidence type="ECO:0000256" key="11">
    <source>
        <dbReference type="ARBA" id="ARBA00023136"/>
    </source>
</evidence>
<dbReference type="InterPro" id="IPR001128">
    <property type="entry name" value="Cyt_P450"/>
</dbReference>
<keyword evidence="8 13" id="KW-0560">Oxidoreductase</keyword>
<dbReference type="GO" id="GO:0016705">
    <property type="term" value="F:oxidoreductase activity, acting on paired donors, with incorporation or reduction of molecular oxygen"/>
    <property type="evidence" value="ECO:0007669"/>
    <property type="project" value="InterPro"/>
</dbReference>
<evidence type="ECO:0000256" key="13">
    <source>
        <dbReference type="RuleBase" id="RU000461"/>
    </source>
</evidence>
<evidence type="ECO:0000256" key="9">
    <source>
        <dbReference type="ARBA" id="ARBA00023004"/>
    </source>
</evidence>